<keyword evidence="2" id="KW-1185">Reference proteome</keyword>
<keyword evidence="1" id="KW-0614">Plasmid</keyword>
<evidence type="ECO:0000313" key="2">
    <source>
        <dbReference type="Proteomes" id="UP000019330"/>
    </source>
</evidence>
<gene>
    <name evidence="1" type="ORF">BCO_0003400</name>
</gene>
<accession>W5T1D5</accession>
<reference evidence="1" key="1">
    <citation type="submission" date="2013-04" db="EMBL/GenBank/DDBJ databases">
        <title>Comparative Genomics of Relapsing Fever Spirochetes.</title>
        <authorList>
            <person name="Schwan T.G."/>
            <person name="Raffel S.J."/>
            <person name="Porcella S.F."/>
            <person name="Martens C.A."/>
            <person name="Bruno D.P."/>
            <person name="Ricklefs S.M."/>
            <person name="Barbian K.B."/>
        </authorList>
    </citation>
    <scope>NUCLEOTIDE SEQUENCE</scope>
    <source>
        <strain evidence="1">Co53</strain>
        <plasmid evidence="1">unnamed</plasmid>
    </source>
</reference>
<protein>
    <submittedName>
        <fullName evidence="1">Uncharacterized protein</fullName>
    </submittedName>
</protein>
<dbReference type="RefSeq" id="WP_025408423.1">
    <property type="nucleotide sequence ID" value="NZ_CP005746.1"/>
</dbReference>
<evidence type="ECO:0000313" key="1">
    <source>
        <dbReference type="EMBL" id="AHH11066.1"/>
    </source>
</evidence>
<organism evidence="1">
    <name type="scientific">Borrelia coriaceae ATCC 43381</name>
    <dbReference type="NCBI Taxonomy" id="1408429"/>
    <lineage>
        <taxon>Bacteria</taxon>
        <taxon>Pseudomonadati</taxon>
        <taxon>Spirochaetota</taxon>
        <taxon>Spirochaetia</taxon>
        <taxon>Spirochaetales</taxon>
        <taxon>Borreliaceae</taxon>
        <taxon>Borrelia</taxon>
    </lineage>
</organism>
<proteinExistence type="predicted"/>
<dbReference type="AlphaFoldDB" id="W5T1D5"/>
<geneLocation type="plasmid" evidence="1 2">
    <name>unnamed</name>
</geneLocation>
<sequence length="368" mass="43873">MKIKSIKGKTNRYQYNLIVLISTINFMNLKLKQYTQNNILYFFNGNLRRNEQKTVKIKTLQNYLYALEKKFKITLNYCKHLGKKCGSEVYYTLQYPKKECHAKINSYFKSTKQEKIDKFKERVATYERENGSPKWECINNINNKKEEEILSKYINKCNFKIDLPFILLRSNIEKAVKIELIKEIKKHERDLEVLPSKDLALIGIELEKGKIGCVKNFLEKNGYLNQKLKIKSSKQENKIYKLKEILSTKETELKKQNYDEAVLKEKISKIYETYKKKPHFIIEQDKYEDLDRLIRRIKINTKICKKSESNANDIKNNIFSILLEQLRHKVDIGILIPALKKLVNTKDELRYSKVVDNTYYYELLKMIK</sequence>
<dbReference type="EMBL" id="CP005746">
    <property type="protein sequence ID" value="AHH11066.1"/>
    <property type="molecule type" value="Genomic_DNA"/>
</dbReference>
<dbReference type="HOGENOM" id="CLU_066594_0_0_12"/>
<dbReference type="OrthoDB" id="350342at2"/>
<dbReference type="Pfam" id="PF02414">
    <property type="entry name" value="Borrelia_orfA"/>
    <property type="match status" value="1"/>
</dbReference>
<dbReference type="Proteomes" id="UP000019330">
    <property type="component" value="Plasmid unnamed"/>
</dbReference>
<name>W5T1D5_9SPIR</name>
<dbReference type="InterPro" id="IPR003459">
    <property type="entry name" value="Borrelia_plasmid_OrfA"/>
</dbReference>